<dbReference type="RefSeq" id="XP_046009982.1">
    <property type="nucleotide sequence ID" value="XM_046148286.1"/>
</dbReference>
<dbReference type="EMBL" id="JAGTJQ010000007">
    <property type="protein sequence ID" value="KAH7027183.1"/>
    <property type="molecule type" value="Genomic_DNA"/>
</dbReference>
<evidence type="ECO:0000313" key="2">
    <source>
        <dbReference type="Proteomes" id="UP000756346"/>
    </source>
</evidence>
<reference evidence="1" key="1">
    <citation type="journal article" date="2021" name="Nat. Commun.">
        <title>Genetic determinants of endophytism in the Arabidopsis root mycobiome.</title>
        <authorList>
            <person name="Mesny F."/>
            <person name="Miyauchi S."/>
            <person name="Thiergart T."/>
            <person name="Pickel B."/>
            <person name="Atanasova L."/>
            <person name="Karlsson M."/>
            <person name="Huettel B."/>
            <person name="Barry K.W."/>
            <person name="Haridas S."/>
            <person name="Chen C."/>
            <person name="Bauer D."/>
            <person name="Andreopoulos W."/>
            <person name="Pangilinan J."/>
            <person name="LaButti K."/>
            <person name="Riley R."/>
            <person name="Lipzen A."/>
            <person name="Clum A."/>
            <person name="Drula E."/>
            <person name="Henrissat B."/>
            <person name="Kohler A."/>
            <person name="Grigoriev I.V."/>
            <person name="Martin F.M."/>
            <person name="Hacquard S."/>
        </authorList>
    </citation>
    <scope>NUCLEOTIDE SEQUENCE</scope>
    <source>
        <strain evidence="1">MPI-CAGE-CH-0230</strain>
    </source>
</reference>
<accession>A0A9P8Y1H3</accession>
<evidence type="ECO:0000313" key="1">
    <source>
        <dbReference type="EMBL" id="KAH7027183.1"/>
    </source>
</evidence>
<name>A0A9P8Y1H3_9PEZI</name>
<comment type="caution">
    <text evidence="1">The sequence shown here is derived from an EMBL/GenBank/DDBJ whole genome shotgun (WGS) entry which is preliminary data.</text>
</comment>
<proteinExistence type="predicted"/>
<protein>
    <submittedName>
        <fullName evidence="1">Uncharacterized protein</fullName>
    </submittedName>
</protein>
<dbReference type="AlphaFoldDB" id="A0A9P8Y1H3"/>
<gene>
    <name evidence="1" type="ORF">B0I36DRAFT_136037</name>
</gene>
<dbReference type="GeneID" id="70177832"/>
<dbReference type="Proteomes" id="UP000756346">
    <property type="component" value="Unassembled WGS sequence"/>
</dbReference>
<organism evidence="1 2">
    <name type="scientific">Microdochium trichocladiopsis</name>
    <dbReference type="NCBI Taxonomy" id="1682393"/>
    <lineage>
        <taxon>Eukaryota</taxon>
        <taxon>Fungi</taxon>
        <taxon>Dikarya</taxon>
        <taxon>Ascomycota</taxon>
        <taxon>Pezizomycotina</taxon>
        <taxon>Sordariomycetes</taxon>
        <taxon>Xylariomycetidae</taxon>
        <taxon>Xylariales</taxon>
        <taxon>Microdochiaceae</taxon>
        <taxon>Microdochium</taxon>
    </lineage>
</organism>
<keyword evidence="2" id="KW-1185">Reference proteome</keyword>
<sequence>MVAVLRSLIGLRGQHTIFLIASVVGARACRQPAVRITWEASVRILKRGTACAAPPLSKGTCFLLTISRYRSSLMMNSLFFFCA</sequence>